<dbReference type="Proteomes" id="UP001324794">
    <property type="component" value="Chromosome"/>
</dbReference>
<reference evidence="1 2" key="1">
    <citation type="submission" date="2023-11" db="EMBL/GenBank/DDBJ databases">
        <title>MicrobeMod: A computational toolkit for identifying prokaryotic methylation and restriction-modification with nanopore sequencing.</title>
        <authorList>
            <person name="Crits-Christoph A."/>
            <person name="Kang S.C."/>
            <person name="Lee H."/>
            <person name="Ostrov N."/>
        </authorList>
    </citation>
    <scope>NUCLEOTIDE SEQUENCE [LARGE SCALE GENOMIC DNA]</scope>
    <source>
        <strain evidence="1 2">ATCC BAA-805</strain>
    </source>
</reference>
<name>A0ABZ0YL83_9GAMM</name>
<proteinExistence type="predicted"/>
<dbReference type="InterPro" id="IPR019647">
    <property type="entry name" value="PhoP_reg_network_YrbL"/>
</dbReference>
<gene>
    <name evidence="1" type="ORF">SR894_22600</name>
</gene>
<evidence type="ECO:0000313" key="2">
    <source>
        <dbReference type="Proteomes" id="UP001324794"/>
    </source>
</evidence>
<sequence>MFYSLKRIEKAIEHGDEIVIHDNDIISYCSNRVCYLYKSNPTKLIKVARHPEDWESDHKQSFSEWYVSKNITSKGIECRVSLCEKWVRTNKGPGLVVNRIIDNKGQSLTLRKLLFRKEISVESALNMIENIIKNFSEIGIPASDFNIDNFIFEGDINNRKLIMVDGFSPKNLNLKTHLLLHSKVLSNYYTKRKWRKTKSRFTYCAEKVYAGNYRFAAATPLHDITPRYSNSSPR</sequence>
<dbReference type="Pfam" id="PF10707">
    <property type="entry name" value="YrbL-PhoP_reg"/>
    <property type="match status" value="1"/>
</dbReference>
<organism evidence="1 2">
    <name type="scientific">Vreelandella neptunia</name>
    <dbReference type="NCBI Taxonomy" id="115551"/>
    <lineage>
        <taxon>Bacteria</taxon>
        <taxon>Pseudomonadati</taxon>
        <taxon>Pseudomonadota</taxon>
        <taxon>Gammaproteobacteria</taxon>
        <taxon>Oceanospirillales</taxon>
        <taxon>Halomonadaceae</taxon>
        <taxon>Vreelandella</taxon>
    </lineage>
</organism>
<accession>A0ABZ0YL83</accession>
<evidence type="ECO:0000313" key="1">
    <source>
        <dbReference type="EMBL" id="WQH12899.1"/>
    </source>
</evidence>
<dbReference type="EMBL" id="CP140255">
    <property type="protein sequence ID" value="WQH12899.1"/>
    <property type="molecule type" value="Genomic_DNA"/>
</dbReference>
<dbReference type="RefSeq" id="WP_223289081.1">
    <property type="nucleotide sequence ID" value="NZ_CP140255.1"/>
</dbReference>
<protein>
    <submittedName>
        <fullName evidence="1">YrbL family protein</fullName>
    </submittedName>
</protein>
<keyword evidence="2" id="KW-1185">Reference proteome</keyword>